<keyword evidence="1" id="KW-0812">Transmembrane</keyword>
<proteinExistence type="predicted"/>
<keyword evidence="1" id="KW-1133">Transmembrane helix</keyword>
<organism evidence="2">
    <name type="scientific">Medicago truncatula</name>
    <name type="common">Barrel medic</name>
    <name type="synonym">Medicago tribuloides</name>
    <dbReference type="NCBI Taxonomy" id="3880"/>
    <lineage>
        <taxon>Eukaryota</taxon>
        <taxon>Viridiplantae</taxon>
        <taxon>Streptophyta</taxon>
        <taxon>Embryophyta</taxon>
        <taxon>Tracheophyta</taxon>
        <taxon>Spermatophyta</taxon>
        <taxon>Magnoliopsida</taxon>
        <taxon>eudicotyledons</taxon>
        <taxon>Gunneridae</taxon>
        <taxon>Pentapetalae</taxon>
        <taxon>rosids</taxon>
        <taxon>fabids</taxon>
        <taxon>Fabales</taxon>
        <taxon>Fabaceae</taxon>
        <taxon>Papilionoideae</taxon>
        <taxon>50 kb inversion clade</taxon>
        <taxon>NPAAA clade</taxon>
        <taxon>Hologalegina</taxon>
        <taxon>IRL clade</taxon>
        <taxon>Trifolieae</taxon>
        <taxon>Medicago</taxon>
    </lineage>
</organism>
<feature type="transmembrane region" description="Helical" evidence="1">
    <location>
        <begin position="76"/>
        <end position="96"/>
    </location>
</feature>
<evidence type="ECO:0008006" key="3">
    <source>
        <dbReference type="Google" id="ProtNLM"/>
    </source>
</evidence>
<dbReference type="Gramene" id="rna5024">
    <property type="protein sequence ID" value="RHN81030.1"/>
    <property type="gene ID" value="gene5024"/>
</dbReference>
<sequence>MFYLFEVFSSENEEVLLVFIWSIWKSRSATTWEIKRIDQLNLFIAAECLLEELLQACDTCLHWTSSSKIVIRKTHLILELLIALSLATFLISRFIFTSHFNNLM</sequence>
<protein>
    <recommendedName>
        <fullName evidence="3">Transmembrane protein</fullName>
    </recommendedName>
</protein>
<comment type="caution">
    <text evidence="2">The sequence shown here is derived from an EMBL/GenBank/DDBJ whole genome shotgun (WGS) entry which is preliminary data.</text>
</comment>
<reference evidence="2" key="1">
    <citation type="journal article" date="2018" name="Nat. Plants">
        <title>Whole-genome landscape of Medicago truncatula symbiotic genes.</title>
        <authorList>
            <person name="Pecrix Y."/>
            <person name="Gamas P."/>
            <person name="Carrere S."/>
        </authorList>
    </citation>
    <scope>NUCLEOTIDE SEQUENCE</scope>
    <source>
        <tissue evidence="2">Leaves</tissue>
    </source>
</reference>
<evidence type="ECO:0000313" key="2">
    <source>
        <dbReference type="EMBL" id="RHN81030.1"/>
    </source>
</evidence>
<dbReference type="Proteomes" id="UP000265566">
    <property type="component" value="Chromosome 1"/>
</dbReference>
<accession>A0A396JRU7</accession>
<dbReference type="AlphaFoldDB" id="A0A396JRU7"/>
<dbReference type="EMBL" id="PSQE01000001">
    <property type="protein sequence ID" value="RHN81030.1"/>
    <property type="molecule type" value="Genomic_DNA"/>
</dbReference>
<keyword evidence="1" id="KW-0472">Membrane</keyword>
<name>A0A396JRU7_MEDTR</name>
<gene>
    <name evidence="2" type="ORF">MtrunA17_Chr1g0194651</name>
</gene>
<evidence type="ECO:0000256" key="1">
    <source>
        <dbReference type="SAM" id="Phobius"/>
    </source>
</evidence>